<accession>A0AAU6WRC7</accession>
<keyword evidence="3" id="KW-1185">Reference proteome</keyword>
<evidence type="ECO:0000313" key="3">
    <source>
        <dbReference type="Proteomes" id="UP001463665"/>
    </source>
</evidence>
<dbReference type="EMBL" id="CP154834">
    <property type="protein sequence ID" value="XAO75364.1"/>
    <property type="molecule type" value="Genomic_DNA"/>
</dbReference>
<evidence type="ECO:0000259" key="1">
    <source>
        <dbReference type="Pfam" id="PF20041"/>
    </source>
</evidence>
<sequence>MLFAASGFLSAQANPSIGENYIYTKTNLSDPSLPGTPKIAETVQYFDGLGRPSQVVSVKASPSGKDLVTQIPYDPFGRQTESWLPAPMATSNGAIQSGVGSAAQTYYNDNFPFSRNNMEASPLNRVLSQVQPGSDWQQHPVGLEYEVNGGDINKYTATYNYSTLQSSISLSGTYGENQLYKNTATDEDGNISIEFKNKEGQTILVRKMLSAAEKADTYYVYNEYNQLAYVIPPLASVSGAVNQTILDQLCYQYKYDERNRLVEKSFRVKAGNTWFMTARTVLCFRRILISERLPIVLRHRDGCLRSMISSEEWYIPGFLPVWQEGRSYRRKLIA</sequence>
<dbReference type="Pfam" id="PF20041">
    <property type="entry name" value="DUF6443"/>
    <property type="match status" value="1"/>
</dbReference>
<proteinExistence type="predicted"/>
<organism evidence="2 3">
    <name type="scientific">Chryseobacterium endophyticum</name>
    <dbReference type="NCBI Taxonomy" id="1854762"/>
    <lineage>
        <taxon>Bacteria</taxon>
        <taxon>Pseudomonadati</taxon>
        <taxon>Bacteroidota</taxon>
        <taxon>Flavobacteriia</taxon>
        <taxon>Flavobacteriales</taxon>
        <taxon>Weeksellaceae</taxon>
        <taxon>Chryseobacterium group</taxon>
        <taxon>Chryseobacterium</taxon>
    </lineage>
</organism>
<gene>
    <name evidence="2" type="ORF">AAFP95_05295</name>
</gene>
<dbReference type="AlphaFoldDB" id="A0AAU6WRC7"/>
<dbReference type="RefSeq" id="WP_345767095.1">
    <property type="nucleotide sequence ID" value="NZ_CP154834.1"/>
</dbReference>
<reference evidence="2 3" key="1">
    <citation type="submission" date="2024-04" db="EMBL/GenBank/DDBJ databases">
        <title>Genome sequencing and assembly of rice foliar adapted Chryseobacterium endophyticum OsEnb-ALM-A6.</title>
        <authorList>
            <person name="Kumar S."/>
            <person name="Javed M."/>
            <person name="Chouhan V."/>
            <person name="Charishma K."/>
            <person name="Patel A."/>
            <person name="Kumar M."/>
            <person name="Sahu K.P."/>
            <person name="Kumar A."/>
        </authorList>
    </citation>
    <scope>NUCLEOTIDE SEQUENCE [LARGE SCALE GENOMIC DNA]</scope>
    <source>
        <strain evidence="2 3">OsEnb-ALM-A6</strain>
    </source>
</reference>
<dbReference type="InterPro" id="IPR045619">
    <property type="entry name" value="DUF6443"/>
</dbReference>
<dbReference type="Proteomes" id="UP001463665">
    <property type="component" value="Chromosome"/>
</dbReference>
<protein>
    <submittedName>
        <fullName evidence="2">DUF6443 domain-containing protein</fullName>
    </submittedName>
</protein>
<dbReference type="Gene3D" id="2.180.10.10">
    <property type="entry name" value="RHS repeat-associated core"/>
    <property type="match status" value="1"/>
</dbReference>
<name>A0AAU6WRC7_9FLAO</name>
<evidence type="ECO:0000313" key="2">
    <source>
        <dbReference type="EMBL" id="XAO75364.1"/>
    </source>
</evidence>
<feature type="domain" description="DUF6443" evidence="1">
    <location>
        <begin position="33"/>
        <end position="140"/>
    </location>
</feature>